<dbReference type="AlphaFoldDB" id="A0A5S4FDT3"/>
<name>A0A5S4FDT3_9ACTN</name>
<dbReference type="Proteomes" id="UP000309128">
    <property type="component" value="Unassembled WGS sequence"/>
</dbReference>
<gene>
    <name evidence="1" type="ORF">ETD86_25120</name>
</gene>
<accession>A0A5S4FDT3</accession>
<evidence type="ECO:0000313" key="2">
    <source>
        <dbReference type="Proteomes" id="UP000309128"/>
    </source>
</evidence>
<comment type="caution">
    <text evidence="1">The sequence shown here is derived from an EMBL/GenBank/DDBJ whole genome shotgun (WGS) entry which is preliminary data.</text>
</comment>
<dbReference type="RefSeq" id="WP_138668614.1">
    <property type="nucleotide sequence ID" value="NZ_VCKY01000089.1"/>
</dbReference>
<dbReference type="EMBL" id="VCKY01000089">
    <property type="protein sequence ID" value="TMR16493.1"/>
    <property type="molecule type" value="Genomic_DNA"/>
</dbReference>
<sequence length="64" mass="6920">MAALKDSDQFVIPLVKLAITALEDHVDHMVTAELPKQTLHTLAASTLLALRVHTGADDDNACRL</sequence>
<keyword evidence="2" id="KW-1185">Reference proteome</keyword>
<proteinExistence type="predicted"/>
<organism evidence="1 2">
    <name type="scientific">Nonomuraea turkmeniaca</name>
    <dbReference type="NCBI Taxonomy" id="103838"/>
    <lineage>
        <taxon>Bacteria</taxon>
        <taxon>Bacillati</taxon>
        <taxon>Actinomycetota</taxon>
        <taxon>Actinomycetes</taxon>
        <taxon>Streptosporangiales</taxon>
        <taxon>Streptosporangiaceae</taxon>
        <taxon>Nonomuraea</taxon>
    </lineage>
</organism>
<reference evidence="1 2" key="1">
    <citation type="submission" date="2019-05" db="EMBL/GenBank/DDBJ databases">
        <title>Draft genome sequence of Nonomuraea turkmeniaca DSM 43926.</title>
        <authorList>
            <person name="Saricaoglu S."/>
            <person name="Isik K."/>
        </authorList>
    </citation>
    <scope>NUCLEOTIDE SEQUENCE [LARGE SCALE GENOMIC DNA]</scope>
    <source>
        <strain evidence="1 2">DSM 43926</strain>
    </source>
</reference>
<protein>
    <submittedName>
        <fullName evidence="1">Uncharacterized protein</fullName>
    </submittedName>
</protein>
<evidence type="ECO:0000313" key="1">
    <source>
        <dbReference type="EMBL" id="TMR16493.1"/>
    </source>
</evidence>